<comment type="caution">
    <text evidence="2">The sequence shown here is derived from an EMBL/GenBank/DDBJ whole genome shotgun (WGS) entry which is preliminary data.</text>
</comment>
<accession>A0A397IEG5</accession>
<organism evidence="2 3">
    <name type="scientific">Diversispora epigaea</name>
    <dbReference type="NCBI Taxonomy" id="1348612"/>
    <lineage>
        <taxon>Eukaryota</taxon>
        <taxon>Fungi</taxon>
        <taxon>Fungi incertae sedis</taxon>
        <taxon>Mucoromycota</taxon>
        <taxon>Glomeromycotina</taxon>
        <taxon>Glomeromycetes</taxon>
        <taxon>Diversisporales</taxon>
        <taxon>Diversisporaceae</taxon>
        <taxon>Diversispora</taxon>
    </lineage>
</organism>
<sequence length="119" mass="13668">MLADRAFHSPEMSDTNEENRSKTVVNVYDLSWRSAENEMKTIIKTIDSEFSLNYDQTFTSANNCEIRRKLIPELQKSLATKFRPSVTQLTKCLNSIPVMAHIGDRQGKLNLSIKLYQLV</sequence>
<reference evidence="2 3" key="1">
    <citation type="submission" date="2018-08" db="EMBL/GenBank/DDBJ databases">
        <title>Genome and evolution of the arbuscular mycorrhizal fungus Diversispora epigaea (formerly Glomus versiforme) and its bacterial endosymbionts.</title>
        <authorList>
            <person name="Sun X."/>
            <person name="Fei Z."/>
            <person name="Harrison M."/>
        </authorList>
    </citation>
    <scope>NUCLEOTIDE SEQUENCE [LARGE SCALE GENOMIC DNA]</scope>
    <source>
        <strain evidence="2 3">IT104</strain>
    </source>
</reference>
<name>A0A397IEG5_9GLOM</name>
<dbReference type="EMBL" id="PQFF01000239">
    <property type="protein sequence ID" value="RHZ71180.1"/>
    <property type="molecule type" value="Genomic_DNA"/>
</dbReference>
<evidence type="ECO:0000313" key="2">
    <source>
        <dbReference type="EMBL" id="RHZ71180.1"/>
    </source>
</evidence>
<keyword evidence="3" id="KW-1185">Reference proteome</keyword>
<feature type="region of interest" description="Disordered" evidence="1">
    <location>
        <begin position="1"/>
        <end position="20"/>
    </location>
</feature>
<evidence type="ECO:0000256" key="1">
    <source>
        <dbReference type="SAM" id="MobiDB-lite"/>
    </source>
</evidence>
<gene>
    <name evidence="2" type="ORF">Glove_261g62</name>
</gene>
<dbReference type="Proteomes" id="UP000266861">
    <property type="component" value="Unassembled WGS sequence"/>
</dbReference>
<dbReference type="OrthoDB" id="2379068at2759"/>
<dbReference type="AlphaFoldDB" id="A0A397IEG5"/>
<proteinExistence type="predicted"/>
<protein>
    <submittedName>
        <fullName evidence="2">Uncharacterized protein</fullName>
    </submittedName>
</protein>
<evidence type="ECO:0000313" key="3">
    <source>
        <dbReference type="Proteomes" id="UP000266861"/>
    </source>
</evidence>